<comment type="caution">
    <text evidence="2">The sequence shown here is derived from an EMBL/GenBank/DDBJ whole genome shotgun (WGS) entry which is preliminary data.</text>
</comment>
<evidence type="ECO:0008006" key="4">
    <source>
        <dbReference type="Google" id="ProtNLM"/>
    </source>
</evidence>
<keyword evidence="3" id="KW-1185">Reference proteome</keyword>
<dbReference type="AlphaFoldDB" id="A0A5C6BBW8"/>
<sequence length="100" mass="11402">MFVRFAGAIVVIVLIALAGIRLEKENLELRRAVSLQHYRLEVLERRHALHRLKVQQLGAPARMIESLESGKLQVLAPARKPTKSANELIARDPQQARRLY</sequence>
<protein>
    <recommendedName>
        <fullName evidence="4">Cell division protein FtsL</fullName>
    </recommendedName>
</protein>
<organism evidence="2 3">
    <name type="scientific">Symmachiella macrocystis</name>
    <dbReference type="NCBI Taxonomy" id="2527985"/>
    <lineage>
        <taxon>Bacteria</taxon>
        <taxon>Pseudomonadati</taxon>
        <taxon>Planctomycetota</taxon>
        <taxon>Planctomycetia</taxon>
        <taxon>Planctomycetales</taxon>
        <taxon>Planctomycetaceae</taxon>
        <taxon>Symmachiella</taxon>
    </lineage>
</organism>
<evidence type="ECO:0000313" key="2">
    <source>
        <dbReference type="EMBL" id="TWU09488.1"/>
    </source>
</evidence>
<feature type="region of interest" description="Disordered" evidence="1">
    <location>
        <begin position="78"/>
        <end position="100"/>
    </location>
</feature>
<evidence type="ECO:0000256" key="1">
    <source>
        <dbReference type="SAM" id="MobiDB-lite"/>
    </source>
</evidence>
<evidence type="ECO:0000313" key="3">
    <source>
        <dbReference type="Proteomes" id="UP000320735"/>
    </source>
</evidence>
<dbReference type="Proteomes" id="UP000320735">
    <property type="component" value="Unassembled WGS sequence"/>
</dbReference>
<reference evidence="2 3" key="1">
    <citation type="submission" date="2019-02" db="EMBL/GenBank/DDBJ databases">
        <title>Deep-cultivation of Planctomycetes and their phenomic and genomic characterization uncovers novel biology.</title>
        <authorList>
            <person name="Wiegand S."/>
            <person name="Jogler M."/>
            <person name="Boedeker C."/>
            <person name="Pinto D."/>
            <person name="Vollmers J."/>
            <person name="Rivas-Marin E."/>
            <person name="Kohn T."/>
            <person name="Peeters S.H."/>
            <person name="Heuer A."/>
            <person name="Rast P."/>
            <person name="Oberbeckmann S."/>
            <person name="Bunk B."/>
            <person name="Jeske O."/>
            <person name="Meyerdierks A."/>
            <person name="Storesund J.E."/>
            <person name="Kallscheuer N."/>
            <person name="Luecker S."/>
            <person name="Lage O.M."/>
            <person name="Pohl T."/>
            <person name="Merkel B.J."/>
            <person name="Hornburger P."/>
            <person name="Mueller R.-W."/>
            <person name="Bruemmer F."/>
            <person name="Labrenz M."/>
            <person name="Spormann A.M."/>
            <person name="Op Den Camp H."/>
            <person name="Overmann J."/>
            <person name="Amann R."/>
            <person name="Jetten M.S.M."/>
            <person name="Mascher T."/>
            <person name="Medema M.H."/>
            <person name="Devos D.P."/>
            <person name="Kaster A.-K."/>
            <person name="Ovreas L."/>
            <person name="Rohde M."/>
            <person name="Galperin M.Y."/>
            <person name="Jogler C."/>
        </authorList>
    </citation>
    <scope>NUCLEOTIDE SEQUENCE [LARGE SCALE GENOMIC DNA]</scope>
    <source>
        <strain evidence="2 3">CA54</strain>
    </source>
</reference>
<gene>
    <name evidence="2" type="ORF">CA54_47300</name>
</gene>
<proteinExistence type="predicted"/>
<dbReference type="EMBL" id="SJPP01000002">
    <property type="protein sequence ID" value="TWU09488.1"/>
    <property type="molecule type" value="Genomic_DNA"/>
</dbReference>
<dbReference type="RefSeq" id="WP_146373175.1">
    <property type="nucleotide sequence ID" value="NZ_SJPP01000002.1"/>
</dbReference>
<dbReference type="OrthoDB" id="214577at2"/>
<name>A0A5C6BBW8_9PLAN</name>
<accession>A0A5C6BBW8</accession>